<feature type="non-terminal residue" evidence="6">
    <location>
        <position position="521"/>
    </location>
</feature>
<evidence type="ECO:0000256" key="2">
    <source>
        <dbReference type="ARBA" id="ARBA00022723"/>
    </source>
</evidence>
<dbReference type="Pfam" id="PF13385">
    <property type="entry name" value="Laminin_G_3"/>
    <property type="match status" value="1"/>
</dbReference>
<dbReference type="InterPro" id="IPR001759">
    <property type="entry name" value="PTX_dom"/>
</dbReference>
<dbReference type="OrthoDB" id="547680at2759"/>
<evidence type="ECO:0000313" key="6">
    <source>
        <dbReference type="EMBL" id="CAB4005769.1"/>
    </source>
</evidence>
<keyword evidence="4" id="KW-1015">Disulfide bond</keyword>
<comment type="cofactor">
    <cofactor evidence="1">
        <name>Ca(2+)</name>
        <dbReference type="ChEBI" id="CHEBI:29108"/>
    </cofactor>
</comment>
<keyword evidence="5" id="KW-0325">Glycoprotein</keyword>
<dbReference type="SUPFAM" id="SSF49899">
    <property type="entry name" value="Concanavalin A-like lectins/glucanases"/>
    <property type="match status" value="2"/>
</dbReference>
<keyword evidence="7" id="KW-1185">Reference proteome</keyword>
<dbReference type="AlphaFoldDB" id="A0A6S7HN27"/>
<dbReference type="SMART" id="SM00159">
    <property type="entry name" value="PTX"/>
    <property type="match status" value="1"/>
</dbReference>
<dbReference type="PANTHER" id="PTHR19277:SF161">
    <property type="entry name" value="LAMININ G DOMAIN-CONTAINING PROTEIN"/>
    <property type="match status" value="1"/>
</dbReference>
<dbReference type="EMBL" id="CACRXK020005308">
    <property type="protein sequence ID" value="CAB4005769.1"/>
    <property type="molecule type" value="Genomic_DNA"/>
</dbReference>
<evidence type="ECO:0000256" key="3">
    <source>
        <dbReference type="ARBA" id="ARBA00022837"/>
    </source>
</evidence>
<evidence type="ECO:0000256" key="5">
    <source>
        <dbReference type="ARBA" id="ARBA00023180"/>
    </source>
</evidence>
<accession>A0A6S7HN27</accession>
<dbReference type="PANTHER" id="PTHR19277">
    <property type="entry name" value="PENTRAXIN"/>
    <property type="match status" value="1"/>
</dbReference>
<comment type="caution">
    <text evidence="6">The sequence shown here is derived from an EMBL/GenBank/DDBJ whole genome shotgun (WGS) entry which is preliminary data.</text>
</comment>
<sequence>PDCAKKNLCNGAGRCLADSCEPDGFKCECSDIYYGKYCQYEKFYDYDINFPNTTANNFIELGKIDMDFNEFTFTAWIKFNPGFLKYPLVSYIAKNSTEMFALAFRSDDTSWNTSGTTIASFSGNLFGPDVDTHTIPINDGYWHHVGFAWSDVTGEWILLIDGVLWATKVSTKGKISSGGVLTIGKILDNGVVYHLVGNVSRVNLWSTAKTGGEIEEIAKRPGSRDGDLITWFMVKDLISDLRIIRPSTAAFSGNGTNYDIILPLENVNYPGPYKTTSFLSSCFWCRSCVGNTLFVYDTLNTFVFSTGSKFMASTINGFSSTRCVELFAKDLRTVVTGFGRWHFFCIQWNGIAGTVTYFYDGYAVDSKIQNETLETQLLPGKNFSIGLGDATGKLTQLNIWDYEIAAGNVIAMSSGGFNVHGSVMSWRSLAKYVPNGSMNWNSEIHLPGFTVLAKRTKWCNDKIPDSPCSGRLLARLGGHKTRERLEWRCYCPEALLGGKYTYNFSEISRLHSKHSQLTAIN</sequence>
<dbReference type="Gene3D" id="2.60.120.200">
    <property type="match status" value="2"/>
</dbReference>
<reference evidence="6" key="1">
    <citation type="submission" date="2020-04" db="EMBL/GenBank/DDBJ databases">
        <authorList>
            <person name="Alioto T."/>
            <person name="Alioto T."/>
            <person name="Gomez Garrido J."/>
        </authorList>
    </citation>
    <scope>NUCLEOTIDE SEQUENCE</scope>
    <source>
        <strain evidence="6">A484AB</strain>
    </source>
</reference>
<organism evidence="6 7">
    <name type="scientific">Paramuricea clavata</name>
    <name type="common">Red gorgonian</name>
    <name type="synonym">Violescent sea-whip</name>
    <dbReference type="NCBI Taxonomy" id="317549"/>
    <lineage>
        <taxon>Eukaryota</taxon>
        <taxon>Metazoa</taxon>
        <taxon>Cnidaria</taxon>
        <taxon>Anthozoa</taxon>
        <taxon>Octocorallia</taxon>
        <taxon>Malacalcyonacea</taxon>
        <taxon>Plexauridae</taxon>
        <taxon>Paramuricea</taxon>
    </lineage>
</organism>
<dbReference type="PROSITE" id="PS00022">
    <property type="entry name" value="EGF_1"/>
    <property type="match status" value="1"/>
</dbReference>
<evidence type="ECO:0000313" key="7">
    <source>
        <dbReference type="Proteomes" id="UP001152795"/>
    </source>
</evidence>
<gene>
    <name evidence="6" type="ORF">PACLA_8A000659</name>
</gene>
<evidence type="ECO:0000256" key="4">
    <source>
        <dbReference type="ARBA" id="ARBA00023157"/>
    </source>
</evidence>
<dbReference type="GO" id="GO:0046872">
    <property type="term" value="F:metal ion binding"/>
    <property type="evidence" value="ECO:0007669"/>
    <property type="project" value="UniProtKB-KW"/>
</dbReference>
<proteinExistence type="predicted"/>
<keyword evidence="3" id="KW-0106">Calcium</keyword>
<dbReference type="InterPro" id="IPR051360">
    <property type="entry name" value="Neuronal_Pentraxin_Related"/>
</dbReference>
<dbReference type="InterPro" id="IPR000742">
    <property type="entry name" value="EGF"/>
</dbReference>
<name>A0A6S7HN27_PARCT</name>
<evidence type="ECO:0000256" key="1">
    <source>
        <dbReference type="ARBA" id="ARBA00001913"/>
    </source>
</evidence>
<keyword evidence="2" id="KW-0479">Metal-binding</keyword>
<dbReference type="InterPro" id="IPR013320">
    <property type="entry name" value="ConA-like_dom_sf"/>
</dbReference>
<dbReference type="Proteomes" id="UP001152795">
    <property type="component" value="Unassembled WGS sequence"/>
</dbReference>
<protein>
    <submittedName>
        <fullName evidence="6">Uncharacterized protein</fullName>
    </submittedName>
</protein>